<dbReference type="AlphaFoldDB" id="A0A9N9E9T8"/>
<dbReference type="GO" id="GO:0004674">
    <property type="term" value="F:protein serine/threonine kinase activity"/>
    <property type="evidence" value="ECO:0007669"/>
    <property type="project" value="TreeGrafter"/>
</dbReference>
<evidence type="ECO:0000313" key="4">
    <source>
        <dbReference type="EMBL" id="CAG8663786.1"/>
    </source>
</evidence>
<dbReference type="Gene3D" id="3.30.200.20">
    <property type="entry name" value="Phosphorylase Kinase, domain 1"/>
    <property type="match status" value="1"/>
</dbReference>
<organism evidence="4 5">
    <name type="scientific">Acaulospora morrowiae</name>
    <dbReference type="NCBI Taxonomy" id="94023"/>
    <lineage>
        <taxon>Eukaryota</taxon>
        <taxon>Fungi</taxon>
        <taxon>Fungi incertae sedis</taxon>
        <taxon>Mucoromycota</taxon>
        <taxon>Glomeromycotina</taxon>
        <taxon>Glomeromycetes</taxon>
        <taxon>Diversisporales</taxon>
        <taxon>Acaulosporaceae</taxon>
        <taxon>Acaulospora</taxon>
    </lineage>
</organism>
<dbReference type="PANTHER" id="PTHR44167">
    <property type="entry name" value="OVARIAN-SPECIFIC SERINE/THREONINE-PROTEIN KINASE LOK-RELATED"/>
    <property type="match status" value="1"/>
</dbReference>
<feature type="binding site" evidence="1">
    <location>
        <position position="354"/>
    </location>
    <ligand>
        <name>ATP</name>
        <dbReference type="ChEBI" id="CHEBI:30616"/>
    </ligand>
</feature>
<feature type="domain" description="Death" evidence="3">
    <location>
        <begin position="502"/>
        <end position="563"/>
    </location>
</feature>
<comment type="caution">
    <text evidence="4">The sequence shown here is derived from an EMBL/GenBank/DDBJ whole genome shotgun (WGS) entry which is preliminary data.</text>
</comment>
<evidence type="ECO:0000259" key="3">
    <source>
        <dbReference type="PROSITE" id="PS50017"/>
    </source>
</evidence>
<keyword evidence="1" id="KW-0547">Nucleotide-binding</keyword>
<keyword evidence="1" id="KW-0067">ATP-binding</keyword>
<dbReference type="OrthoDB" id="5979581at2759"/>
<dbReference type="InterPro" id="IPR000488">
    <property type="entry name" value="Death_dom"/>
</dbReference>
<feature type="domain" description="Protein kinase" evidence="2">
    <location>
        <begin position="327"/>
        <end position="563"/>
    </location>
</feature>
<dbReference type="Proteomes" id="UP000789342">
    <property type="component" value="Unassembled WGS sequence"/>
</dbReference>
<dbReference type="GO" id="GO:0044773">
    <property type="term" value="P:mitotic DNA damage checkpoint signaling"/>
    <property type="evidence" value="ECO:0007669"/>
    <property type="project" value="TreeGrafter"/>
</dbReference>
<dbReference type="Pfam" id="PF20713">
    <property type="entry name" value="DUF6826"/>
    <property type="match status" value="1"/>
</dbReference>
<dbReference type="PROSITE" id="PS50011">
    <property type="entry name" value="PROTEIN_KINASE_DOM"/>
    <property type="match status" value="1"/>
</dbReference>
<proteinExistence type="predicted"/>
<dbReference type="InterPro" id="IPR049229">
    <property type="entry name" value="DUF6826"/>
</dbReference>
<dbReference type="PANTHER" id="PTHR44167:SF24">
    <property type="entry name" value="SERINE_THREONINE-PROTEIN KINASE CHK2"/>
    <property type="match status" value="1"/>
</dbReference>
<dbReference type="EMBL" id="CAJVPV010011728">
    <property type="protein sequence ID" value="CAG8663786.1"/>
    <property type="molecule type" value="Genomic_DNA"/>
</dbReference>
<dbReference type="InterPro" id="IPR000719">
    <property type="entry name" value="Prot_kinase_dom"/>
</dbReference>
<dbReference type="InterPro" id="IPR011009">
    <property type="entry name" value="Kinase-like_dom_sf"/>
</dbReference>
<dbReference type="Gene3D" id="1.10.510.10">
    <property type="entry name" value="Transferase(Phosphotransferase) domain 1"/>
    <property type="match status" value="1"/>
</dbReference>
<dbReference type="GO" id="GO:0005737">
    <property type="term" value="C:cytoplasm"/>
    <property type="evidence" value="ECO:0007669"/>
    <property type="project" value="TreeGrafter"/>
</dbReference>
<evidence type="ECO:0000256" key="1">
    <source>
        <dbReference type="PROSITE-ProRule" id="PRU10141"/>
    </source>
</evidence>
<reference evidence="4" key="1">
    <citation type="submission" date="2021-06" db="EMBL/GenBank/DDBJ databases">
        <authorList>
            <person name="Kallberg Y."/>
            <person name="Tangrot J."/>
            <person name="Rosling A."/>
        </authorList>
    </citation>
    <scope>NUCLEOTIDE SEQUENCE</scope>
    <source>
        <strain evidence="4">CL551</strain>
    </source>
</reference>
<name>A0A9N9E9T8_9GLOM</name>
<accession>A0A9N9E9T8</accession>
<sequence>MSFDNIINIVKSLSEEPNKLSVEERVKLYAYLTKKDKLTDVEKLLNLCETNNAKLEYLRLLKKSVFKLKRYIDEVVDEIKFKMDKYAREFKRVRFAADAWHSSLGTLTKTEKGKFVQERGVEIQFPLGLTKSFIAKSPGKFLQPPNMDKNANPKEKMQDYFMDECKALENYANIQNKLIVRDTHFSPFLDTRKSDFVFVPNDSPLDPLSVVAVGEIKKRVNGSFSNTDIGHAISFGEKILQLQPRRNYVYVVLTDCIIINIYRVNRNENYTEKYTHFTYNHVKSEDLAYNTQASPSKGWRYLVTIIECSPERLGWVEPSLKFGEETVKLVRSIGVGRTSVVYEGIYKDISVAVKMMKKANYLSCIEKERAVLEELLELSSPHIPKILFYNENTLVMTPLGEKVSSLRKTDIKDIITTLKHVHSYEYVHRDLHKYNFLRNLDDSKETILIIDWGFSTKNHEDTAFAGALECMPDEVLESLTKEENIVYGPKVDLICFVRSFYLMLHKPSMERITFDRDDDIRKRAQMMLNFWKDYSKSDVWDSIYQAIESLDYDKLIKELERFF</sequence>
<dbReference type="SUPFAM" id="SSF56112">
    <property type="entry name" value="Protein kinase-like (PK-like)"/>
    <property type="match status" value="1"/>
</dbReference>
<evidence type="ECO:0000313" key="5">
    <source>
        <dbReference type="Proteomes" id="UP000789342"/>
    </source>
</evidence>
<dbReference type="GO" id="GO:0005524">
    <property type="term" value="F:ATP binding"/>
    <property type="evidence" value="ECO:0007669"/>
    <property type="project" value="UniProtKB-UniRule"/>
</dbReference>
<dbReference type="PROSITE" id="PS50017">
    <property type="entry name" value="DEATH_DOMAIN"/>
    <property type="match status" value="1"/>
</dbReference>
<protein>
    <submittedName>
        <fullName evidence="4">11033_t:CDS:1</fullName>
    </submittedName>
</protein>
<dbReference type="GO" id="GO:0005634">
    <property type="term" value="C:nucleus"/>
    <property type="evidence" value="ECO:0007669"/>
    <property type="project" value="TreeGrafter"/>
</dbReference>
<dbReference type="SMART" id="SM00220">
    <property type="entry name" value="S_TKc"/>
    <property type="match status" value="1"/>
</dbReference>
<evidence type="ECO:0000259" key="2">
    <source>
        <dbReference type="PROSITE" id="PS50011"/>
    </source>
</evidence>
<gene>
    <name evidence="4" type="ORF">AMORRO_LOCUS10521</name>
</gene>
<dbReference type="InterPro" id="IPR017441">
    <property type="entry name" value="Protein_kinase_ATP_BS"/>
</dbReference>
<dbReference type="PROSITE" id="PS00107">
    <property type="entry name" value="PROTEIN_KINASE_ATP"/>
    <property type="match status" value="1"/>
</dbReference>
<keyword evidence="5" id="KW-1185">Reference proteome</keyword>
<dbReference type="Pfam" id="PF00069">
    <property type="entry name" value="Pkinase"/>
    <property type="match status" value="1"/>
</dbReference>